<dbReference type="RefSeq" id="WP_074482100.1">
    <property type="nucleotide sequence ID" value="NZ_FNJK01000002.1"/>
</dbReference>
<dbReference type="OrthoDB" id="2340065at2"/>
<organism evidence="2 3">
    <name type="scientific">Streptococcus equinus</name>
    <name type="common">Streptococcus bovis</name>
    <dbReference type="NCBI Taxonomy" id="1335"/>
    <lineage>
        <taxon>Bacteria</taxon>
        <taxon>Bacillati</taxon>
        <taxon>Bacillota</taxon>
        <taxon>Bacilli</taxon>
        <taxon>Lactobacillales</taxon>
        <taxon>Streptococcaceae</taxon>
        <taxon>Streptococcus</taxon>
    </lineage>
</organism>
<keyword evidence="1" id="KW-0472">Membrane</keyword>
<evidence type="ECO:0000313" key="2">
    <source>
        <dbReference type="EMBL" id="SDO79654.1"/>
    </source>
</evidence>
<feature type="transmembrane region" description="Helical" evidence="1">
    <location>
        <begin position="93"/>
        <end position="112"/>
    </location>
</feature>
<proteinExistence type="predicted"/>
<feature type="transmembrane region" description="Helical" evidence="1">
    <location>
        <begin position="65"/>
        <end position="87"/>
    </location>
</feature>
<feature type="transmembrane region" description="Helical" evidence="1">
    <location>
        <begin position="340"/>
        <end position="360"/>
    </location>
</feature>
<evidence type="ECO:0000256" key="1">
    <source>
        <dbReference type="SAM" id="Phobius"/>
    </source>
</evidence>
<name>A0A1H0MH16_STREI</name>
<feature type="transmembrane region" description="Helical" evidence="1">
    <location>
        <begin position="256"/>
        <end position="280"/>
    </location>
</feature>
<feature type="transmembrane region" description="Helical" evidence="1">
    <location>
        <begin position="12"/>
        <end position="34"/>
    </location>
</feature>
<protein>
    <recommendedName>
        <fullName evidence="4">O-antigen ligase like membrane protein</fullName>
    </recommendedName>
</protein>
<feature type="transmembrane region" description="Helical" evidence="1">
    <location>
        <begin position="372"/>
        <end position="398"/>
    </location>
</feature>
<feature type="transmembrane region" description="Helical" evidence="1">
    <location>
        <begin position="40"/>
        <end position="58"/>
    </location>
</feature>
<feature type="transmembrane region" description="Helical" evidence="1">
    <location>
        <begin position="124"/>
        <end position="143"/>
    </location>
</feature>
<dbReference type="Proteomes" id="UP000183816">
    <property type="component" value="Unassembled WGS sequence"/>
</dbReference>
<gene>
    <name evidence="2" type="ORF">SAMN05216347_102340</name>
</gene>
<evidence type="ECO:0008006" key="4">
    <source>
        <dbReference type="Google" id="ProtNLM"/>
    </source>
</evidence>
<dbReference type="AlphaFoldDB" id="A0A1H0MH16"/>
<keyword evidence="1" id="KW-1133">Transmembrane helix</keyword>
<keyword evidence="1" id="KW-0812">Transmembrane</keyword>
<accession>A0A1H0MH16</accession>
<dbReference type="EMBL" id="FNJK01000002">
    <property type="protein sequence ID" value="SDO79654.1"/>
    <property type="molecule type" value="Genomic_DNA"/>
</dbReference>
<sequence>MYPKIKVRRAVNAFFSYTFVTAIMLNSRSVWMHLNHTGGKFSECMLLLLMGSFLGYLLTKGRLNYNYLGITMMIILIVTGYIGFWLVITNYKLVSGSKFILATATILSYYYLSDVKERREVLLRYRNLVLFVATVSMICWLLFSMLKLGSPTSHVFSTWTGTDEPKSVASYYGIYFESQILHGFVRNTAIFTEAPMASLQFTIGFLIEFLVSEKVHPLNRILFTLAILSTTSTTGILLILFFWLYTIISAKNYGTIIALIKVTIVPVALIAAVIIANVMLTAKMGESSGSIRTDDFIVGMKAWSHKPLLGNGFNNSDALKAFMGGWRSYNTGFSNSITQLLAQGGLCMFLLYMLPIFSNFKNFLRNRKYRVFLVGFLYLFTFTMFTYQYILILLIAFLSDRAYESPDLSVDKLKE</sequence>
<reference evidence="2 3" key="1">
    <citation type="submission" date="2016-10" db="EMBL/GenBank/DDBJ databases">
        <authorList>
            <person name="de Groot N.N."/>
        </authorList>
    </citation>
    <scope>NUCLEOTIDE SEQUENCE [LARGE SCALE GENOMIC DNA]</scope>
    <source>
        <strain evidence="2 3">Sb04</strain>
    </source>
</reference>
<feature type="transmembrane region" description="Helical" evidence="1">
    <location>
        <begin position="221"/>
        <end position="244"/>
    </location>
</feature>
<evidence type="ECO:0000313" key="3">
    <source>
        <dbReference type="Proteomes" id="UP000183816"/>
    </source>
</evidence>